<dbReference type="GO" id="GO:0008270">
    <property type="term" value="F:zinc ion binding"/>
    <property type="evidence" value="ECO:0007669"/>
    <property type="project" value="UniProtKB-UniRule"/>
</dbReference>
<reference evidence="4" key="1">
    <citation type="submission" date="2023-07" db="EMBL/GenBank/DDBJ databases">
        <authorList>
            <consortium name="CYATHOMIX"/>
        </authorList>
    </citation>
    <scope>NUCLEOTIDE SEQUENCE</scope>
    <source>
        <strain evidence="4">N/A</strain>
    </source>
</reference>
<evidence type="ECO:0000256" key="3">
    <source>
        <dbReference type="RuleBase" id="RU003956"/>
    </source>
</evidence>
<keyword evidence="5" id="KW-1185">Reference proteome</keyword>
<evidence type="ECO:0000256" key="1">
    <source>
        <dbReference type="ARBA" id="ARBA00006217"/>
    </source>
</evidence>
<name>A0AA36GZS5_CYLNA</name>
<evidence type="ECO:0000313" key="5">
    <source>
        <dbReference type="Proteomes" id="UP001176961"/>
    </source>
</evidence>
<dbReference type="PANTHER" id="PTHR11002:SF69">
    <property type="entry name" value="CARBONIC ANHYDRASE"/>
    <property type="match status" value="1"/>
</dbReference>
<feature type="binding site" evidence="2">
    <location>
        <position position="110"/>
    </location>
    <ligand>
        <name>Zn(2+)</name>
        <dbReference type="ChEBI" id="CHEBI:29105"/>
    </ligand>
</feature>
<dbReference type="InterPro" id="IPR001765">
    <property type="entry name" value="Carbonic_anhydrase"/>
</dbReference>
<dbReference type="AlphaFoldDB" id="A0AA36GZS5"/>
<dbReference type="SMART" id="SM00947">
    <property type="entry name" value="Pro_CA"/>
    <property type="match status" value="1"/>
</dbReference>
<dbReference type="PANTHER" id="PTHR11002">
    <property type="entry name" value="CARBONIC ANHYDRASE"/>
    <property type="match status" value="1"/>
</dbReference>
<protein>
    <recommendedName>
        <fullName evidence="3">Carbonic anhydrase</fullName>
        <ecNumber evidence="3">4.2.1.1</ecNumber>
    </recommendedName>
    <alternativeName>
        <fullName evidence="3">Carbonate dehydratase</fullName>
    </alternativeName>
</protein>
<organism evidence="4 5">
    <name type="scientific">Cylicocyclus nassatus</name>
    <name type="common">Nematode worm</name>
    <dbReference type="NCBI Taxonomy" id="53992"/>
    <lineage>
        <taxon>Eukaryota</taxon>
        <taxon>Metazoa</taxon>
        <taxon>Ecdysozoa</taxon>
        <taxon>Nematoda</taxon>
        <taxon>Chromadorea</taxon>
        <taxon>Rhabditida</taxon>
        <taxon>Rhabditina</taxon>
        <taxon>Rhabditomorpha</taxon>
        <taxon>Strongyloidea</taxon>
        <taxon>Strongylidae</taxon>
        <taxon>Cylicocyclus</taxon>
    </lineage>
</organism>
<feature type="binding site" evidence="2">
    <location>
        <position position="113"/>
    </location>
    <ligand>
        <name>Zn(2+)</name>
        <dbReference type="ChEBI" id="CHEBI:29105"/>
    </ligand>
</feature>
<evidence type="ECO:0000256" key="2">
    <source>
        <dbReference type="PIRSR" id="PIRSR601765-1"/>
    </source>
</evidence>
<comment type="caution">
    <text evidence="4">The sequence shown here is derived from an EMBL/GenBank/DDBJ whole genome shotgun (WGS) entry which is preliminary data.</text>
</comment>
<keyword evidence="2" id="KW-0479">Metal-binding</keyword>
<comment type="catalytic activity">
    <reaction evidence="3">
        <text>hydrogencarbonate + H(+) = CO2 + H2O</text>
        <dbReference type="Rhea" id="RHEA:10748"/>
        <dbReference type="ChEBI" id="CHEBI:15377"/>
        <dbReference type="ChEBI" id="CHEBI:15378"/>
        <dbReference type="ChEBI" id="CHEBI:16526"/>
        <dbReference type="ChEBI" id="CHEBI:17544"/>
        <dbReference type="EC" id="4.2.1.1"/>
    </reaction>
</comment>
<keyword evidence="3" id="KW-0456">Lyase</keyword>
<dbReference type="EC" id="4.2.1.1" evidence="3"/>
<dbReference type="Pfam" id="PF00484">
    <property type="entry name" value="Pro_CA"/>
    <property type="match status" value="1"/>
</dbReference>
<dbReference type="InterPro" id="IPR036874">
    <property type="entry name" value="Carbonic_anhydrase_sf"/>
</dbReference>
<comment type="function">
    <text evidence="3">Reversible hydration of carbon dioxide.</text>
</comment>
<feature type="binding site" evidence="2">
    <location>
        <position position="43"/>
    </location>
    <ligand>
        <name>Zn(2+)</name>
        <dbReference type="ChEBI" id="CHEBI:29105"/>
    </ligand>
</feature>
<accession>A0AA36GZS5</accession>
<dbReference type="SUPFAM" id="SSF53056">
    <property type="entry name" value="beta-carbonic anhydrase, cab"/>
    <property type="match status" value="1"/>
</dbReference>
<evidence type="ECO:0000313" key="4">
    <source>
        <dbReference type="EMBL" id="CAJ0601137.1"/>
    </source>
</evidence>
<keyword evidence="2 3" id="KW-0862">Zinc</keyword>
<dbReference type="Gene3D" id="3.40.1050.10">
    <property type="entry name" value="Carbonic anhydrase"/>
    <property type="match status" value="1"/>
</dbReference>
<feature type="binding site" evidence="2">
    <location>
        <position position="45"/>
    </location>
    <ligand>
        <name>Zn(2+)</name>
        <dbReference type="ChEBI" id="CHEBI:29105"/>
    </ligand>
</feature>
<comment type="similarity">
    <text evidence="1 3">Belongs to the beta-class carbonic anhydrase family.</text>
</comment>
<proteinExistence type="inferred from homology"/>
<dbReference type="EMBL" id="CATQJL010000305">
    <property type="protein sequence ID" value="CAJ0601137.1"/>
    <property type="molecule type" value="Genomic_DNA"/>
</dbReference>
<gene>
    <name evidence="4" type="ORF">CYNAS_LOCUS13120</name>
</gene>
<dbReference type="GO" id="GO:0004089">
    <property type="term" value="F:carbonate dehydratase activity"/>
    <property type="evidence" value="ECO:0007669"/>
    <property type="project" value="UniProtKB-UniRule"/>
</dbReference>
<dbReference type="Proteomes" id="UP001176961">
    <property type="component" value="Unassembled WGS sequence"/>
</dbReference>
<comment type="cofactor">
    <cofactor evidence="2">
        <name>Zn(2+)</name>
        <dbReference type="ChEBI" id="CHEBI:29105"/>
    </cofactor>
    <text evidence="2">Binds 1 zinc ion per subunit.</text>
</comment>
<sequence length="260" mass="29185">MSNLQKVLQGIVKFRKTGKADLVKQFVNIRDTHAHPGAVFFSCMDARMFPARITSTQVGDMYVVRNPGSMIPRAENSGSCGCETSLTTEAAGLELTVKRGGIKHVIICGHSNCKAMNTLYNLHKNPKKFDANSPLDLWIREHGFLSLKKLEERLASKTVQPLKYSTPDGAFSFEAIIDEENKYDVEDKLSQINTLQQMENCASHGFLADILAKKGADLHAMWFDIFAGETYLFSKPRRKFVLIDEKTVDSLQEEVKQHKA</sequence>